<dbReference type="Proteomes" id="UP000708208">
    <property type="component" value="Unassembled WGS sequence"/>
</dbReference>
<evidence type="ECO:0000313" key="2">
    <source>
        <dbReference type="EMBL" id="CAG7786111.1"/>
    </source>
</evidence>
<dbReference type="GO" id="GO:0080019">
    <property type="term" value="F:alcohol-forming very long-chain fatty acyl-CoA reductase activity"/>
    <property type="evidence" value="ECO:0007669"/>
    <property type="project" value="InterPro"/>
</dbReference>
<comment type="caution">
    <text evidence="2">The sequence shown here is derived from an EMBL/GenBank/DDBJ whole genome shotgun (WGS) entry which is preliminary data.</text>
</comment>
<sequence>MKFPQKLSRSTEIATSYKLHTNDIDDFRIPKRLHVYNCVPNEKTNPLLFQDLVKWGCEITRKSLDVRKIPNYHPIISKNMSLFVTNNYLFRKIPGQIWSLMKEGSVGNFLKLYNLAHLLAKTFKPVSTEKWEFSTSNMAELNQLMDSTDRYVFACDFDKIDWKLFISDFARGVYSYDKELVNSSRDLQGEHNVGFEGEAFENGKAMIYGITRVENLVTQTLDNGQDATSVGHIGVKFNVILSKKCPPQYR</sequence>
<dbReference type="Pfam" id="PF03015">
    <property type="entry name" value="Sterile"/>
    <property type="match status" value="1"/>
</dbReference>
<feature type="domain" description="Fatty acyl-CoA reductase C-terminal" evidence="1">
    <location>
        <begin position="108"/>
        <end position="176"/>
    </location>
</feature>
<feature type="non-terminal residue" evidence="2">
    <location>
        <position position="1"/>
    </location>
</feature>
<keyword evidence="3" id="KW-1185">Reference proteome</keyword>
<dbReference type="GO" id="GO:0035336">
    <property type="term" value="P:long-chain fatty-acyl-CoA metabolic process"/>
    <property type="evidence" value="ECO:0007669"/>
    <property type="project" value="TreeGrafter"/>
</dbReference>
<dbReference type="AlphaFoldDB" id="A0A8J2KHB7"/>
<dbReference type="OrthoDB" id="429813at2759"/>
<evidence type="ECO:0000259" key="1">
    <source>
        <dbReference type="Pfam" id="PF03015"/>
    </source>
</evidence>
<dbReference type="GO" id="GO:0005777">
    <property type="term" value="C:peroxisome"/>
    <property type="evidence" value="ECO:0007669"/>
    <property type="project" value="TreeGrafter"/>
</dbReference>
<organism evidence="2 3">
    <name type="scientific">Allacma fusca</name>
    <dbReference type="NCBI Taxonomy" id="39272"/>
    <lineage>
        <taxon>Eukaryota</taxon>
        <taxon>Metazoa</taxon>
        <taxon>Ecdysozoa</taxon>
        <taxon>Arthropoda</taxon>
        <taxon>Hexapoda</taxon>
        <taxon>Collembola</taxon>
        <taxon>Symphypleona</taxon>
        <taxon>Sminthuridae</taxon>
        <taxon>Allacma</taxon>
    </lineage>
</organism>
<proteinExistence type="predicted"/>
<dbReference type="InterPro" id="IPR033640">
    <property type="entry name" value="FAR_C"/>
</dbReference>
<dbReference type="PANTHER" id="PTHR11011:SF60">
    <property type="entry name" value="FATTY ACYL-COA REDUCTASE-RELATED"/>
    <property type="match status" value="1"/>
</dbReference>
<dbReference type="CDD" id="cd09071">
    <property type="entry name" value="FAR_C"/>
    <property type="match status" value="1"/>
</dbReference>
<dbReference type="EMBL" id="CAJVCH010310737">
    <property type="protein sequence ID" value="CAG7786111.1"/>
    <property type="molecule type" value="Genomic_DNA"/>
</dbReference>
<accession>A0A8J2KHB7</accession>
<gene>
    <name evidence="2" type="ORF">AFUS01_LOCUS24695</name>
</gene>
<protein>
    <recommendedName>
        <fullName evidence="1">Fatty acyl-CoA reductase C-terminal domain-containing protein</fullName>
    </recommendedName>
</protein>
<name>A0A8J2KHB7_9HEXA</name>
<reference evidence="2" key="1">
    <citation type="submission" date="2021-06" db="EMBL/GenBank/DDBJ databases">
        <authorList>
            <person name="Hodson N. C."/>
            <person name="Mongue J. A."/>
            <person name="Jaron S. K."/>
        </authorList>
    </citation>
    <scope>NUCLEOTIDE SEQUENCE</scope>
</reference>
<dbReference type="PANTHER" id="PTHR11011">
    <property type="entry name" value="MALE STERILITY PROTEIN 2-RELATED"/>
    <property type="match status" value="1"/>
</dbReference>
<dbReference type="InterPro" id="IPR026055">
    <property type="entry name" value="FAR"/>
</dbReference>
<evidence type="ECO:0000313" key="3">
    <source>
        <dbReference type="Proteomes" id="UP000708208"/>
    </source>
</evidence>